<accession>A0A2T4AIK2</accession>
<proteinExistence type="predicted"/>
<dbReference type="AlphaFoldDB" id="A0A2T4AIK2"/>
<dbReference type="Proteomes" id="UP000241690">
    <property type="component" value="Unassembled WGS sequence"/>
</dbReference>
<name>A0A2T4AIK2_TRIHA</name>
<dbReference type="RefSeq" id="XP_024776570.1">
    <property type="nucleotide sequence ID" value="XM_024914774.1"/>
</dbReference>
<reference evidence="1 2" key="1">
    <citation type="submission" date="2016-07" db="EMBL/GenBank/DDBJ databases">
        <title>Multiple horizontal gene transfer events from other fungi enriched the ability of initially mycotrophic Trichoderma (Ascomycota) to feed on dead plant biomass.</title>
        <authorList>
            <consortium name="DOE Joint Genome Institute"/>
            <person name="Aerts A."/>
            <person name="Atanasova L."/>
            <person name="Chenthamara K."/>
            <person name="Zhang J."/>
            <person name="Grujic M."/>
            <person name="Henrissat B."/>
            <person name="Kuo A."/>
            <person name="Salamov A."/>
            <person name="Lipzen A."/>
            <person name="Labutti K."/>
            <person name="Barry K."/>
            <person name="Miao Y."/>
            <person name="Rahimi M.J."/>
            <person name="Shen Q."/>
            <person name="Grigoriev I.V."/>
            <person name="Kubicek C.P."/>
            <person name="Druzhinina I.S."/>
        </authorList>
    </citation>
    <scope>NUCLEOTIDE SEQUENCE [LARGE SCALE GENOMIC DNA]</scope>
    <source>
        <strain evidence="1 2">CBS 226.95</strain>
    </source>
</reference>
<dbReference type="GeneID" id="36623340"/>
<gene>
    <name evidence="1" type="ORF">M431DRAFT_388697</name>
</gene>
<dbReference type="EMBL" id="KZ679678">
    <property type="protein sequence ID" value="PTB56893.1"/>
    <property type="molecule type" value="Genomic_DNA"/>
</dbReference>
<organism evidence="1 2">
    <name type="scientific">Trichoderma harzianum CBS 226.95</name>
    <dbReference type="NCBI Taxonomy" id="983964"/>
    <lineage>
        <taxon>Eukaryota</taxon>
        <taxon>Fungi</taxon>
        <taxon>Dikarya</taxon>
        <taxon>Ascomycota</taxon>
        <taxon>Pezizomycotina</taxon>
        <taxon>Sordariomycetes</taxon>
        <taxon>Hypocreomycetidae</taxon>
        <taxon>Hypocreales</taxon>
        <taxon>Hypocreaceae</taxon>
        <taxon>Trichoderma</taxon>
    </lineage>
</organism>
<sequence>MHDLGRCHTAVPMASRAWGCFLLLVSDQRADFRPSQHGVITIGGVCARIFCSCLHKRRSALLRTNSADAARGRFCFCHDRVFFAFATGNTVTVRKDSCPFRHRKEQVSVGVAGSQI</sequence>
<evidence type="ECO:0000313" key="2">
    <source>
        <dbReference type="Proteomes" id="UP000241690"/>
    </source>
</evidence>
<evidence type="ECO:0000313" key="1">
    <source>
        <dbReference type="EMBL" id="PTB56893.1"/>
    </source>
</evidence>
<keyword evidence="2" id="KW-1185">Reference proteome</keyword>
<protein>
    <submittedName>
        <fullName evidence="1">Uncharacterized protein</fullName>
    </submittedName>
</protein>